<dbReference type="EMBL" id="BQNB010011769">
    <property type="protein sequence ID" value="GJS94934.1"/>
    <property type="molecule type" value="Genomic_DNA"/>
</dbReference>
<reference evidence="2" key="2">
    <citation type="submission" date="2022-01" db="EMBL/GenBank/DDBJ databases">
        <authorList>
            <person name="Yamashiro T."/>
            <person name="Shiraishi A."/>
            <person name="Satake H."/>
            <person name="Nakayama K."/>
        </authorList>
    </citation>
    <scope>NUCLEOTIDE SEQUENCE</scope>
</reference>
<feature type="region of interest" description="Disordered" evidence="1">
    <location>
        <begin position="177"/>
        <end position="205"/>
    </location>
</feature>
<protein>
    <submittedName>
        <fullName evidence="2">Uncharacterized protein</fullName>
    </submittedName>
</protein>
<reference evidence="2" key="1">
    <citation type="journal article" date="2022" name="Int. J. Mol. Sci.">
        <title>Draft Genome of Tanacetum Coccineum: Genomic Comparison of Closely Related Tanacetum-Family Plants.</title>
        <authorList>
            <person name="Yamashiro T."/>
            <person name="Shiraishi A."/>
            <person name="Nakayama K."/>
            <person name="Satake H."/>
        </authorList>
    </citation>
    <scope>NUCLEOTIDE SEQUENCE</scope>
</reference>
<keyword evidence="3" id="KW-1185">Reference proteome</keyword>
<name>A0ABQ4ZX94_9ASTR</name>
<gene>
    <name evidence="2" type="ORF">Tco_0801902</name>
</gene>
<comment type="caution">
    <text evidence="2">The sequence shown here is derived from an EMBL/GenBank/DDBJ whole genome shotgun (WGS) entry which is preliminary data.</text>
</comment>
<evidence type="ECO:0000256" key="1">
    <source>
        <dbReference type="SAM" id="MobiDB-lite"/>
    </source>
</evidence>
<sequence length="205" mass="22272">MADVNVNAPAERAPAMASPTHTDDQILPRIRVGCIGNKATLVGCGKVANFRFEKGQELLCYNALRHRSIEPNMIMQRGIVFGKEYTQSNPYSSLKTKKNLAPSYQGKKKATLIVIPSVSAIQGNKTGKSLGMPIRMILSLMTFEGEQYYNALSGGKFVMKRSDLQKAVKKALKEFPLGLSGPLHGGDQGTDSGKFQPPSRGSRKG</sequence>
<evidence type="ECO:0000313" key="3">
    <source>
        <dbReference type="Proteomes" id="UP001151760"/>
    </source>
</evidence>
<accession>A0ABQ4ZX94</accession>
<evidence type="ECO:0000313" key="2">
    <source>
        <dbReference type="EMBL" id="GJS94934.1"/>
    </source>
</evidence>
<dbReference type="Proteomes" id="UP001151760">
    <property type="component" value="Unassembled WGS sequence"/>
</dbReference>
<feature type="region of interest" description="Disordered" evidence="1">
    <location>
        <begin position="1"/>
        <end position="21"/>
    </location>
</feature>
<organism evidence="2 3">
    <name type="scientific">Tanacetum coccineum</name>
    <dbReference type="NCBI Taxonomy" id="301880"/>
    <lineage>
        <taxon>Eukaryota</taxon>
        <taxon>Viridiplantae</taxon>
        <taxon>Streptophyta</taxon>
        <taxon>Embryophyta</taxon>
        <taxon>Tracheophyta</taxon>
        <taxon>Spermatophyta</taxon>
        <taxon>Magnoliopsida</taxon>
        <taxon>eudicotyledons</taxon>
        <taxon>Gunneridae</taxon>
        <taxon>Pentapetalae</taxon>
        <taxon>asterids</taxon>
        <taxon>campanulids</taxon>
        <taxon>Asterales</taxon>
        <taxon>Asteraceae</taxon>
        <taxon>Asteroideae</taxon>
        <taxon>Anthemideae</taxon>
        <taxon>Anthemidinae</taxon>
        <taxon>Tanacetum</taxon>
    </lineage>
</organism>
<proteinExistence type="predicted"/>